<evidence type="ECO:0000313" key="3">
    <source>
        <dbReference type="Proteomes" id="UP000298663"/>
    </source>
</evidence>
<keyword evidence="1" id="KW-0732">Signal</keyword>
<reference evidence="2 3" key="1">
    <citation type="journal article" date="2015" name="Genome Biol.">
        <title>Comparative genomics of Steinernema reveals deeply conserved gene regulatory networks.</title>
        <authorList>
            <person name="Dillman A.R."/>
            <person name="Macchietto M."/>
            <person name="Porter C.F."/>
            <person name="Rogers A."/>
            <person name="Williams B."/>
            <person name="Antoshechkin I."/>
            <person name="Lee M.M."/>
            <person name="Goodwin Z."/>
            <person name="Lu X."/>
            <person name="Lewis E.E."/>
            <person name="Goodrich-Blair H."/>
            <person name="Stock S.P."/>
            <person name="Adams B.J."/>
            <person name="Sternberg P.W."/>
            <person name="Mortazavi A."/>
        </authorList>
    </citation>
    <scope>NUCLEOTIDE SEQUENCE [LARGE SCALE GENOMIC DNA]</scope>
    <source>
        <strain evidence="2 3">ALL</strain>
    </source>
</reference>
<dbReference type="AlphaFoldDB" id="A0A4V5ZY51"/>
<feature type="signal peptide" evidence="1">
    <location>
        <begin position="1"/>
        <end position="19"/>
    </location>
</feature>
<name>A0A4V5ZY51_STECR</name>
<dbReference type="Proteomes" id="UP000298663">
    <property type="component" value="Unassembled WGS sequence"/>
</dbReference>
<accession>A0A4V5ZY51</accession>
<keyword evidence="3" id="KW-1185">Reference proteome</keyword>
<sequence>MKAAALLFIFVFLPTLNFAVLEGNGVYVPKGGYGGVGLHEDLRMQEYDARKERRALKRMKRRAPIMVTRNPTSFALT</sequence>
<proteinExistence type="predicted"/>
<comment type="caution">
    <text evidence="2">The sequence shown here is derived from an EMBL/GenBank/DDBJ whole genome shotgun (WGS) entry which is preliminary data.</text>
</comment>
<feature type="chain" id="PRO_5020839061" evidence="1">
    <location>
        <begin position="20"/>
        <end position="77"/>
    </location>
</feature>
<dbReference type="EMBL" id="AZBU02000010">
    <property type="protein sequence ID" value="TKR62275.1"/>
    <property type="molecule type" value="Genomic_DNA"/>
</dbReference>
<gene>
    <name evidence="2" type="ORF">L596_026260</name>
</gene>
<protein>
    <submittedName>
        <fullName evidence="2">Uncharacterized protein</fullName>
    </submittedName>
</protein>
<evidence type="ECO:0000256" key="1">
    <source>
        <dbReference type="SAM" id="SignalP"/>
    </source>
</evidence>
<evidence type="ECO:0000313" key="2">
    <source>
        <dbReference type="EMBL" id="TKR62275.1"/>
    </source>
</evidence>
<reference evidence="2 3" key="2">
    <citation type="journal article" date="2019" name="G3 (Bethesda)">
        <title>Hybrid Assembly of the Genome of the Entomopathogenic Nematode Steinernema carpocapsae Identifies the X-Chromosome.</title>
        <authorList>
            <person name="Serra L."/>
            <person name="Macchietto M."/>
            <person name="Macias-Munoz A."/>
            <person name="McGill C.J."/>
            <person name="Rodriguez I.M."/>
            <person name="Rodriguez B."/>
            <person name="Murad R."/>
            <person name="Mortazavi A."/>
        </authorList>
    </citation>
    <scope>NUCLEOTIDE SEQUENCE [LARGE SCALE GENOMIC DNA]</scope>
    <source>
        <strain evidence="2 3">ALL</strain>
    </source>
</reference>
<organism evidence="2 3">
    <name type="scientific">Steinernema carpocapsae</name>
    <name type="common">Entomopathogenic nematode</name>
    <dbReference type="NCBI Taxonomy" id="34508"/>
    <lineage>
        <taxon>Eukaryota</taxon>
        <taxon>Metazoa</taxon>
        <taxon>Ecdysozoa</taxon>
        <taxon>Nematoda</taxon>
        <taxon>Chromadorea</taxon>
        <taxon>Rhabditida</taxon>
        <taxon>Tylenchina</taxon>
        <taxon>Panagrolaimomorpha</taxon>
        <taxon>Strongyloidoidea</taxon>
        <taxon>Steinernematidae</taxon>
        <taxon>Steinernema</taxon>
    </lineage>
</organism>